<organism evidence="1 2">
    <name type="scientific">Paramecium sonneborni</name>
    <dbReference type="NCBI Taxonomy" id="65129"/>
    <lineage>
        <taxon>Eukaryota</taxon>
        <taxon>Sar</taxon>
        <taxon>Alveolata</taxon>
        <taxon>Ciliophora</taxon>
        <taxon>Intramacronucleata</taxon>
        <taxon>Oligohymenophorea</taxon>
        <taxon>Peniculida</taxon>
        <taxon>Parameciidae</taxon>
        <taxon>Paramecium</taxon>
    </lineage>
</organism>
<dbReference type="AlphaFoldDB" id="A0A8S1NVQ5"/>
<gene>
    <name evidence="1" type="ORF">PSON_ATCC_30995.1.T0610268</name>
</gene>
<sequence length="156" mass="18683">MINRKIQEIQNFLDMNMGLIIYKYAYFPSIVMDCLLLDKNQQENPHRILDQVKWKFIFDEILQKLLALFICQAGLSQIFNSEGFIFFNQIAFLLQILKIDQCSKHIPSYVGQFFLFKFKVPYFLIDFDFETFRLCSIHDQALQAYQEPQDYLGVFY</sequence>
<proteinExistence type="predicted"/>
<evidence type="ECO:0000313" key="2">
    <source>
        <dbReference type="Proteomes" id="UP000692954"/>
    </source>
</evidence>
<reference evidence="1" key="1">
    <citation type="submission" date="2021-01" db="EMBL/GenBank/DDBJ databases">
        <authorList>
            <consortium name="Genoscope - CEA"/>
            <person name="William W."/>
        </authorList>
    </citation>
    <scope>NUCLEOTIDE SEQUENCE</scope>
</reference>
<protein>
    <submittedName>
        <fullName evidence="1">Uncharacterized protein</fullName>
    </submittedName>
</protein>
<dbReference type="Proteomes" id="UP000692954">
    <property type="component" value="Unassembled WGS sequence"/>
</dbReference>
<accession>A0A8S1NVQ5</accession>
<dbReference type="EMBL" id="CAJJDN010000061">
    <property type="protein sequence ID" value="CAD8093996.1"/>
    <property type="molecule type" value="Genomic_DNA"/>
</dbReference>
<keyword evidence="2" id="KW-1185">Reference proteome</keyword>
<comment type="caution">
    <text evidence="1">The sequence shown here is derived from an EMBL/GenBank/DDBJ whole genome shotgun (WGS) entry which is preliminary data.</text>
</comment>
<name>A0A8S1NVQ5_9CILI</name>
<evidence type="ECO:0000313" key="1">
    <source>
        <dbReference type="EMBL" id="CAD8093996.1"/>
    </source>
</evidence>